<name>A0ACB0J9Y5_TRIPR</name>
<keyword evidence="2" id="KW-1185">Reference proteome</keyword>
<organism evidence="1 2">
    <name type="scientific">Trifolium pratense</name>
    <name type="common">Red clover</name>
    <dbReference type="NCBI Taxonomy" id="57577"/>
    <lineage>
        <taxon>Eukaryota</taxon>
        <taxon>Viridiplantae</taxon>
        <taxon>Streptophyta</taxon>
        <taxon>Embryophyta</taxon>
        <taxon>Tracheophyta</taxon>
        <taxon>Spermatophyta</taxon>
        <taxon>Magnoliopsida</taxon>
        <taxon>eudicotyledons</taxon>
        <taxon>Gunneridae</taxon>
        <taxon>Pentapetalae</taxon>
        <taxon>rosids</taxon>
        <taxon>fabids</taxon>
        <taxon>Fabales</taxon>
        <taxon>Fabaceae</taxon>
        <taxon>Papilionoideae</taxon>
        <taxon>50 kb inversion clade</taxon>
        <taxon>NPAAA clade</taxon>
        <taxon>Hologalegina</taxon>
        <taxon>IRL clade</taxon>
        <taxon>Trifolieae</taxon>
        <taxon>Trifolium</taxon>
    </lineage>
</organism>
<evidence type="ECO:0000313" key="1">
    <source>
        <dbReference type="EMBL" id="CAJ2640734.1"/>
    </source>
</evidence>
<protein>
    <submittedName>
        <fullName evidence="1">Uncharacterized protein</fullName>
    </submittedName>
</protein>
<dbReference type="Proteomes" id="UP001177021">
    <property type="component" value="Unassembled WGS sequence"/>
</dbReference>
<dbReference type="EMBL" id="CASHSV030000024">
    <property type="protein sequence ID" value="CAJ2640734.1"/>
    <property type="molecule type" value="Genomic_DNA"/>
</dbReference>
<gene>
    <name evidence="1" type="ORF">MILVUS5_LOCUS10532</name>
</gene>
<accession>A0ACB0J9Y5</accession>
<reference evidence="1" key="1">
    <citation type="submission" date="2023-10" db="EMBL/GenBank/DDBJ databases">
        <authorList>
            <person name="Rodriguez Cubillos JULIANA M."/>
            <person name="De Vega J."/>
        </authorList>
    </citation>
    <scope>NUCLEOTIDE SEQUENCE</scope>
</reference>
<evidence type="ECO:0000313" key="2">
    <source>
        <dbReference type="Proteomes" id="UP001177021"/>
    </source>
</evidence>
<proteinExistence type="predicted"/>
<comment type="caution">
    <text evidence="1">The sequence shown here is derived from an EMBL/GenBank/DDBJ whole genome shotgun (WGS) entry which is preliminary data.</text>
</comment>
<sequence length="144" mass="16000">MVSSLPRMFTVISLGSSSQFGTFVLSASASFAAFEQEAMITASAFFAEIELDAFVFIFLVHDTSRKMTFGLEIPLLFLKPPIVPLQTLNLQSFFKSSQSFLPFAKSQSFSNLSILQSPISFGFILQTLDGRTLESPPNFFVFIR</sequence>